<dbReference type="AlphaFoldDB" id="A0A5K3FSA8"/>
<reference evidence="1" key="1">
    <citation type="submission" date="2019-11" db="UniProtKB">
        <authorList>
            <consortium name="WormBaseParasite"/>
        </authorList>
    </citation>
    <scope>IDENTIFICATION</scope>
</reference>
<evidence type="ECO:0000313" key="1">
    <source>
        <dbReference type="WBParaSite" id="MCU_010152-RA"/>
    </source>
</evidence>
<sequence>MVWSALTQVGCALKNCPNRDDVSKTRYALVCIYKPGERSVAVRPYESGKSCSRCPDGYGCLRNQCYKDTPTTKTSTSVGTLLPTIEALLFTMLLLHCFE</sequence>
<organism evidence="1">
    <name type="scientific">Mesocestoides corti</name>
    <name type="common">Flatworm</name>
    <dbReference type="NCBI Taxonomy" id="53468"/>
    <lineage>
        <taxon>Eukaryota</taxon>
        <taxon>Metazoa</taxon>
        <taxon>Spiralia</taxon>
        <taxon>Lophotrochozoa</taxon>
        <taxon>Platyhelminthes</taxon>
        <taxon>Cestoda</taxon>
        <taxon>Eucestoda</taxon>
        <taxon>Cyclophyllidea</taxon>
        <taxon>Mesocestoididae</taxon>
        <taxon>Mesocestoides</taxon>
    </lineage>
</organism>
<dbReference type="Gene3D" id="3.40.33.10">
    <property type="entry name" value="CAP"/>
    <property type="match status" value="1"/>
</dbReference>
<protein>
    <submittedName>
        <fullName evidence="1">SCP domain-containing protein</fullName>
    </submittedName>
</protein>
<dbReference type="SUPFAM" id="SSF55797">
    <property type="entry name" value="PR-1-like"/>
    <property type="match status" value="1"/>
</dbReference>
<accession>A0A5K3FSA8</accession>
<dbReference type="WBParaSite" id="MCU_010152-RA">
    <property type="protein sequence ID" value="MCU_010152-RA"/>
    <property type="gene ID" value="MCU_010152"/>
</dbReference>
<name>A0A5K3FSA8_MESCO</name>
<proteinExistence type="predicted"/>
<dbReference type="InterPro" id="IPR035940">
    <property type="entry name" value="CAP_sf"/>
</dbReference>